<organism evidence="1 2">
    <name type="scientific">Dovyalis caffra</name>
    <dbReference type="NCBI Taxonomy" id="77055"/>
    <lineage>
        <taxon>Eukaryota</taxon>
        <taxon>Viridiplantae</taxon>
        <taxon>Streptophyta</taxon>
        <taxon>Embryophyta</taxon>
        <taxon>Tracheophyta</taxon>
        <taxon>Spermatophyta</taxon>
        <taxon>Magnoliopsida</taxon>
        <taxon>eudicotyledons</taxon>
        <taxon>Gunneridae</taxon>
        <taxon>Pentapetalae</taxon>
        <taxon>rosids</taxon>
        <taxon>fabids</taxon>
        <taxon>Malpighiales</taxon>
        <taxon>Salicaceae</taxon>
        <taxon>Flacourtieae</taxon>
        <taxon>Dovyalis</taxon>
    </lineage>
</organism>
<proteinExistence type="predicted"/>
<name>A0AAV1S3D9_9ROSI</name>
<accession>A0AAV1S3D9</accession>
<sequence>MACDPKVLCPKPTDVDRGRARLSMKRNVLMEFTAIGQQFNSATLPFPLVS</sequence>
<keyword evidence="2" id="KW-1185">Reference proteome</keyword>
<evidence type="ECO:0000313" key="1">
    <source>
        <dbReference type="EMBL" id="CAK7343790.1"/>
    </source>
</evidence>
<reference evidence="1 2" key="1">
    <citation type="submission" date="2024-01" db="EMBL/GenBank/DDBJ databases">
        <authorList>
            <person name="Waweru B."/>
        </authorList>
    </citation>
    <scope>NUCLEOTIDE SEQUENCE [LARGE SCALE GENOMIC DNA]</scope>
</reference>
<comment type="caution">
    <text evidence="1">The sequence shown here is derived from an EMBL/GenBank/DDBJ whole genome shotgun (WGS) entry which is preliminary data.</text>
</comment>
<dbReference type="Proteomes" id="UP001314170">
    <property type="component" value="Unassembled WGS sequence"/>
</dbReference>
<evidence type="ECO:0000313" key="2">
    <source>
        <dbReference type="Proteomes" id="UP001314170"/>
    </source>
</evidence>
<dbReference type="AlphaFoldDB" id="A0AAV1S3D9"/>
<gene>
    <name evidence="1" type="ORF">DCAF_LOCUS17492</name>
</gene>
<protein>
    <submittedName>
        <fullName evidence="1">Uncharacterized protein</fullName>
    </submittedName>
</protein>
<dbReference type="EMBL" id="CAWUPB010001160">
    <property type="protein sequence ID" value="CAK7343790.1"/>
    <property type="molecule type" value="Genomic_DNA"/>
</dbReference>